<evidence type="ECO:0000256" key="6">
    <source>
        <dbReference type="ARBA" id="ARBA00023242"/>
    </source>
</evidence>
<feature type="compositionally biased region" description="Basic residues" evidence="8">
    <location>
        <begin position="379"/>
        <end position="388"/>
    </location>
</feature>
<dbReference type="Proteomes" id="UP001497457">
    <property type="component" value="Unassembled WGS sequence"/>
</dbReference>
<reference evidence="10" key="1">
    <citation type="submission" date="2024-10" db="EMBL/GenBank/DDBJ databases">
        <authorList>
            <person name="Ryan C."/>
        </authorList>
    </citation>
    <scope>NUCLEOTIDE SEQUENCE [LARGE SCALE GENOMIC DNA]</scope>
</reference>
<comment type="caution">
    <text evidence="10">The sequence shown here is derived from an EMBL/GenBank/DDBJ whole genome shotgun (WGS) entry which is preliminary data.</text>
</comment>
<evidence type="ECO:0000256" key="3">
    <source>
        <dbReference type="ARBA" id="ARBA00022763"/>
    </source>
</evidence>
<dbReference type="AlphaFoldDB" id="A0ABC9GZS1"/>
<protein>
    <recommendedName>
        <fullName evidence="7">Non-structural maintenance of chromosomes element 4</fullName>
    </recommendedName>
</protein>
<proteinExistence type="inferred from homology"/>
<dbReference type="InterPro" id="IPR014854">
    <property type="entry name" value="Nse4_C"/>
</dbReference>
<dbReference type="GO" id="GO:0006281">
    <property type="term" value="P:DNA repair"/>
    <property type="evidence" value="ECO:0007669"/>
    <property type="project" value="UniProtKB-UniRule"/>
</dbReference>
<sequence length="395" mass="43564">MGDPAASSAAGGGGGGGAGGRDPDAAWRKEFDVAWSQTNAERSALRSEYAAVKDTTIRELKDDPALGRFDAAMDRIEKLHEKVQRPLEQLADGEALLNLSDVLVSSAKVENRDGPTPSEFLTALLRKFGVTPTPLHDSSESISLSSLGDAVSPLFMSATGCQTMNGPMDLTIKEKEPRHVVRRQSGRLDSKPTKPDELAPDQVESNDTDKNASVMFNVLCTNPMRRVKLEHLVLNRRSFAQTVENIFALSFLVKDGRAEIRVDGSRDHFVAPRNAPAATLIDSGKVVNSQFVFRFDTKDWQVMRRIVKPGEELMPDRNSYCGGEYKNTQSSSGSGCSQLSSDSNHLKEDVAKEDPIEFTNDEAMKENLTTWCPGYDTQRKRKRQHVSRRLFSADD</sequence>
<comment type="function">
    <text evidence="7">Component of the SMC5-SMC6 complex, that promotes sister chromatid alignment after DNA damage and facilitates double-stranded DNA breaks (DSBs) repair via homologous recombination between sister chromatids.</text>
</comment>
<organism evidence="10 11">
    <name type="scientific">Urochloa decumbens</name>
    <dbReference type="NCBI Taxonomy" id="240449"/>
    <lineage>
        <taxon>Eukaryota</taxon>
        <taxon>Viridiplantae</taxon>
        <taxon>Streptophyta</taxon>
        <taxon>Embryophyta</taxon>
        <taxon>Tracheophyta</taxon>
        <taxon>Spermatophyta</taxon>
        <taxon>Magnoliopsida</taxon>
        <taxon>Liliopsida</taxon>
        <taxon>Poales</taxon>
        <taxon>Poaceae</taxon>
        <taxon>PACMAD clade</taxon>
        <taxon>Panicoideae</taxon>
        <taxon>Panicodae</taxon>
        <taxon>Paniceae</taxon>
        <taxon>Melinidinae</taxon>
        <taxon>Urochloa</taxon>
    </lineage>
</organism>
<feature type="region of interest" description="Disordered" evidence="8">
    <location>
        <begin position="324"/>
        <end position="361"/>
    </location>
</feature>
<evidence type="ECO:0000256" key="5">
    <source>
        <dbReference type="ARBA" id="ARBA00023204"/>
    </source>
</evidence>
<name>A0ABC9GZS1_9POAL</name>
<dbReference type="GO" id="GO:0005634">
    <property type="term" value="C:nucleus"/>
    <property type="evidence" value="ECO:0007669"/>
    <property type="project" value="UniProtKB-SubCell"/>
</dbReference>
<evidence type="ECO:0000256" key="1">
    <source>
        <dbReference type="ARBA" id="ARBA00004123"/>
    </source>
</evidence>
<dbReference type="Pfam" id="PF08743">
    <property type="entry name" value="Nse4_C"/>
    <property type="match status" value="1"/>
</dbReference>
<comment type="subunit">
    <text evidence="7">Component of the SMC5-SMC6 complex.</text>
</comment>
<feature type="domain" description="Non-structural maintenance of chromosome element 4 C-terminal" evidence="9">
    <location>
        <begin position="227"/>
        <end position="313"/>
    </location>
</feature>
<feature type="compositionally biased region" description="Basic and acidic residues" evidence="8">
    <location>
        <begin position="186"/>
        <end position="197"/>
    </location>
</feature>
<dbReference type="EMBL" id="CAXIPR030000807">
    <property type="protein sequence ID" value="CAM0147049.1"/>
    <property type="molecule type" value="Genomic_DNA"/>
</dbReference>
<comment type="similarity">
    <text evidence="2 7">Belongs to the NSE4 family.</text>
</comment>
<evidence type="ECO:0000256" key="4">
    <source>
        <dbReference type="ARBA" id="ARBA00023172"/>
    </source>
</evidence>
<comment type="subcellular location">
    <subcellularLocation>
        <location evidence="1 7">Nucleus</location>
    </subcellularLocation>
</comment>
<feature type="region of interest" description="Disordered" evidence="8">
    <location>
        <begin position="1"/>
        <end position="25"/>
    </location>
</feature>
<keyword evidence="3 7" id="KW-0227">DNA damage</keyword>
<evidence type="ECO:0000256" key="2">
    <source>
        <dbReference type="ARBA" id="ARBA00008997"/>
    </source>
</evidence>
<dbReference type="GO" id="GO:0006310">
    <property type="term" value="P:DNA recombination"/>
    <property type="evidence" value="ECO:0007669"/>
    <property type="project" value="UniProtKB-UniRule"/>
</dbReference>
<keyword evidence="4 7" id="KW-0233">DNA recombination</keyword>
<evidence type="ECO:0000259" key="9">
    <source>
        <dbReference type="Pfam" id="PF08743"/>
    </source>
</evidence>
<feature type="region of interest" description="Disordered" evidence="8">
    <location>
        <begin position="373"/>
        <end position="395"/>
    </location>
</feature>
<evidence type="ECO:0000313" key="10">
    <source>
        <dbReference type="EMBL" id="CAM0147049.1"/>
    </source>
</evidence>
<feature type="region of interest" description="Disordered" evidence="8">
    <location>
        <begin position="177"/>
        <end position="207"/>
    </location>
</feature>
<accession>A0ABC9GZS1</accession>
<dbReference type="PANTHER" id="PTHR16140">
    <property type="entry name" value="NON-STRUCTURAL MAINTENANCE OF CHROMOSOMES ELEMENT 4"/>
    <property type="match status" value="1"/>
</dbReference>
<keyword evidence="6 7" id="KW-0539">Nucleus</keyword>
<gene>
    <name evidence="10" type="ORF">URODEC1_LOCUS120551</name>
</gene>
<feature type="compositionally biased region" description="Basic and acidic residues" evidence="8">
    <location>
        <begin position="344"/>
        <end position="355"/>
    </location>
</feature>
<evidence type="ECO:0000313" key="11">
    <source>
        <dbReference type="Proteomes" id="UP001497457"/>
    </source>
</evidence>
<dbReference type="PANTHER" id="PTHR16140:SF15">
    <property type="entry name" value="NON-STRUCTURAL MAINTENANCE OF CHROMOSOMES ELEMENT 4"/>
    <property type="match status" value="1"/>
</dbReference>
<dbReference type="GO" id="GO:0030915">
    <property type="term" value="C:Smc5-Smc6 complex"/>
    <property type="evidence" value="ECO:0007669"/>
    <property type="project" value="UniProtKB-UniRule"/>
</dbReference>
<feature type="compositionally biased region" description="Gly residues" evidence="8">
    <location>
        <begin position="10"/>
        <end position="20"/>
    </location>
</feature>
<evidence type="ECO:0000256" key="8">
    <source>
        <dbReference type="SAM" id="MobiDB-lite"/>
    </source>
</evidence>
<dbReference type="InterPro" id="IPR027786">
    <property type="entry name" value="Nse4/EID"/>
</dbReference>
<keyword evidence="11" id="KW-1185">Reference proteome</keyword>
<feature type="compositionally biased region" description="Low complexity" evidence="8">
    <location>
        <begin position="329"/>
        <end position="343"/>
    </location>
</feature>
<evidence type="ECO:0000256" key="7">
    <source>
        <dbReference type="RuleBase" id="RU365071"/>
    </source>
</evidence>
<keyword evidence="5 7" id="KW-0234">DNA repair</keyword>